<sequence>MQCATAAFVTVLVYDWLLTMRLEVEFIWRQKMSFGKLLYFINRYLVIIDLVILLNSYANPIIHGSKVPAAPNSLLDNDALCPSFVSRGSTSIRGLGSYRLWQSTPSC</sequence>
<evidence type="ECO:0000313" key="3">
    <source>
        <dbReference type="EMBL" id="KAF7326716.1"/>
    </source>
</evidence>
<organism evidence="3 4">
    <name type="scientific">Mycena sanguinolenta</name>
    <dbReference type="NCBI Taxonomy" id="230812"/>
    <lineage>
        <taxon>Eukaryota</taxon>
        <taxon>Fungi</taxon>
        <taxon>Dikarya</taxon>
        <taxon>Basidiomycota</taxon>
        <taxon>Agaricomycotina</taxon>
        <taxon>Agaricomycetes</taxon>
        <taxon>Agaricomycetidae</taxon>
        <taxon>Agaricales</taxon>
        <taxon>Marasmiineae</taxon>
        <taxon>Mycenaceae</taxon>
        <taxon>Mycena</taxon>
    </lineage>
</organism>
<dbReference type="OrthoDB" id="2745134at2759"/>
<keyword evidence="4" id="KW-1185">Reference proteome</keyword>
<keyword evidence="1" id="KW-1133">Transmembrane helix</keyword>
<evidence type="ECO:0000256" key="1">
    <source>
        <dbReference type="SAM" id="Phobius"/>
    </source>
</evidence>
<reference evidence="3" key="1">
    <citation type="submission" date="2020-05" db="EMBL/GenBank/DDBJ databases">
        <title>Mycena genomes resolve the evolution of fungal bioluminescence.</title>
        <authorList>
            <person name="Tsai I.J."/>
        </authorList>
    </citation>
    <scope>NUCLEOTIDE SEQUENCE</scope>
    <source>
        <strain evidence="3">160909Yilan</strain>
    </source>
</reference>
<dbReference type="InterPro" id="IPR045340">
    <property type="entry name" value="DUF6533"/>
</dbReference>
<evidence type="ECO:0000313" key="4">
    <source>
        <dbReference type="Proteomes" id="UP000623467"/>
    </source>
</evidence>
<evidence type="ECO:0000259" key="2">
    <source>
        <dbReference type="Pfam" id="PF20151"/>
    </source>
</evidence>
<dbReference type="Proteomes" id="UP000623467">
    <property type="component" value="Unassembled WGS sequence"/>
</dbReference>
<name>A0A8H6WRC2_9AGAR</name>
<dbReference type="Pfam" id="PF20151">
    <property type="entry name" value="DUF6533"/>
    <property type="match status" value="1"/>
</dbReference>
<feature type="domain" description="DUF6533" evidence="2">
    <location>
        <begin position="3"/>
        <end position="48"/>
    </location>
</feature>
<accession>A0A8H6WRC2</accession>
<comment type="caution">
    <text evidence="3">The sequence shown here is derived from an EMBL/GenBank/DDBJ whole genome shotgun (WGS) entry which is preliminary data.</text>
</comment>
<proteinExistence type="predicted"/>
<protein>
    <recommendedName>
        <fullName evidence="2">DUF6533 domain-containing protein</fullName>
    </recommendedName>
</protein>
<gene>
    <name evidence="3" type="ORF">MSAN_02499600</name>
</gene>
<feature type="transmembrane region" description="Helical" evidence="1">
    <location>
        <begin position="37"/>
        <end position="58"/>
    </location>
</feature>
<dbReference type="AlphaFoldDB" id="A0A8H6WRC2"/>
<keyword evidence="1" id="KW-0472">Membrane</keyword>
<dbReference type="EMBL" id="JACAZH010000094">
    <property type="protein sequence ID" value="KAF7326716.1"/>
    <property type="molecule type" value="Genomic_DNA"/>
</dbReference>
<keyword evidence="1" id="KW-0812">Transmembrane</keyword>